<comment type="caution">
    <text evidence="2">The sequence shown here is derived from an EMBL/GenBank/DDBJ whole genome shotgun (WGS) entry which is preliminary data.</text>
</comment>
<dbReference type="PANTHER" id="PTHR40278">
    <property type="entry name" value="DNA UTILIZATION PROTEIN HOFN"/>
    <property type="match status" value="1"/>
</dbReference>
<dbReference type="Pfam" id="PF05137">
    <property type="entry name" value="PilN"/>
    <property type="match status" value="1"/>
</dbReference>
<keyword evidence="1" id="KW-0472">Membrane</keyword>
<organism evidence="2 3">
    <name type="scientific">Selenomonas sputigena</name>
    <dbReference type="NCBI Taxonomy" id="69823"/>
    <lineage>
        <taxon>Bacteria</taxon>
        <taxon>Bacillati</taxon>
        <taxon>Bacillota</taxon>
        <taxon>Negativicutes</taxon>
        <taxon>Selenomonadales</taxon>
        <taxon>Selenomonadaceae</taxon>
        <taxon>Selenomonas</taxon>
    </lineage>
</organism>
<feature type="transmembrane region" description="Helical" evidence="1">
    <location>
        <begin position="253"/>
        <end position="274"/>
    </location>
</feature>
<evidence type="ECO:0000256" key="1">
    <source>
        <dbReference type="SAM" id="Phobius"/>
    </source>
</evidence>
<name>A0ABV3X761_9FIRM</name>
<gene>
    <name evidence="2" type="ORF">QCO44_10420</name>
</gene>
<sequence>MENWWERFCVLWQEPCGCLAGISLGAGELCLVCLEKGEAGWCVAGKRCIPLPEAVPGPGIFSEAAALAKVALARDGRERSRIALVLPEEHVFCYTKEFPALPLEEMREAARWDLLASLPGGEAEKGYELGFLLLGSDTVPAQGKELLLAALEKEKARSIRNAFDEAGLSLAALTLLPPLSAGRERVEHVSAGQPAQAMQGAEETVFSRVRGAADLAASERPAFMAAAGLLEPAGVIQLLPREARPGKWAFGRIAMALMALLFICFTLVYGFNFWKIHHLQQEQQQMAQELFLLSGEKKRMAAAEQERQGVETRERLLLSLAHGGIPCRSLLVHLGTRTVEGVWIRDLRVENGREIVLKGVATSYDALANFLKCLEEDKGFFVEKPALTGSERKADREGSLLVYFSVQTKI</sequence>
<reference evidence="2 3" key="1">
    <citation type="submission" date="2023-04" db="EMBL/GenBank/DDBJ databases">
        <title>Genome Sequence of Selenomonas sputigena ATCC 33150.</title>
        <authorList>
            <person name="Miller D.P."/>
            <person name="Anvari S."/>
            <person name="Polson S.W."/>
            <person name="Macdonald M."/>
            <person name="Mcdowell J.V."/>
        </authorList>
    </citation>
    <scope>NUCLEOTIDE SEQUENCE [LARGE SCALE GENOMIC DNA]</scope>
    <source>
        <strain evidence="2 3">ATCC 33150</strain>
    </source>
</reference>
<evidence type="ECO:0000313" key="2">
    <source>
        <dbReference type="EMBL" id="MEX5286038.1"/>
    </source>
</evidence>
<dbReference type="InterPro" id="IPR043129">
    <property type="entry name" value="ATPase_NBD"/>
</dbReference>
<dbReference type="InterPro" id="IPR052534">
    <property type="entry name" value="Extracell_DNA_Util/SecSys_Comp"/>
</dbReference>
<dbReference type="SUPFAM" id="SSF53067">
    <property type="entry name" value="Actin-like ATPase domain"/>
    <property type="match status" value="1"/>
</dbReference>
<accession>A0ABV3X761</accession>
<dbReference type="Proteomes" id="UP001559623">
    <property type="component" value="Unassembled WGS sequence"/>
</dbReference>
<keyword evidence="1" id="KW-0812">Transmembrane</keyword>
<dbReference type="RefSeq" id="WP_368847756.1">
    <property type="nucleotide sequence ID" value="NZ_CP194411.1"/>
</dbReference>
<keyword evidence="3" id="KW-1185">Reference proteome</keyword>
<dbReference type="EMBL" id="JARVLH010000007">
    <property type="protein sequence ID" value="MEX5286038.1"/>
    <property type="molecule type" value="Genomic_DNA"/>
</dbReference>
<protein>
    <submittedName>
        <fullName evidence="2">PilN domain-containing protein</fullName>
    </submittedName>
</protein>
<dbReference type="PANTHER" id="PTHR40278:SF1">
    <property type="entry name" value="DNA UTILIZATION PROTEIN HOFN"/>
    <property type="match status" value="1"/>
</dbReference>
<proteinExistence type="predicted"/>
<dbReference type="InterPro" id="IPR007813">
    <property type="entry name" value="PilN"/>
</dbReference>
<evidence type="ECO:0000313" key="3">
    <source>
        <dbReference type="Proteomes" id="UP001559623"/>
    </source>
</evidence>
<keyword evidence="1" id="KW-1133">Transmembrane helix</keyword>